<evidence type="ECO:0000313" key="11">
    <source>
        <dbReference type="Proteomes" id="UP000247811"/>
    </source>
</evidence>
<keyword evidence="3" id="KW-0805">Transcription regulation</keyword>
<name>A0A318H3V5_9BURK</name>
<organism evidence="10 11">
    <name type="scientific">Sphaerotilus hippei</name>
    <dbReference type="NCBI Taxonomy" id="744406"/>
    <lineage>
        <taxon>Bacteria</taxon>
        <taxon>Pseudomonadati</taxon>
        <taxon>Pseudomonadota</taxon>
        <taxon>Betaproteobacteria</taxon>
        <taxon>Burkholderiales</taxon>
        <taxon>Sphaerotilaceae</taxon>
        <taxon>Sphaerotilus</taxon>
    </lineage>
</organism>
<keyword evidence="4 7" id="KW-0238">DNA-binding</keyword>
<keyword evidence="2" id="KW-0902">Two-component regulatory system</keyword>
<dbReference type="Pfam" id="PF00072">
    <property type="entry name" value="Response_reg"/>
    <property type="match status" value="1"/>
</dbReference>
<keyword evidence="11" id="KW-1185">Reference proteome</keyword>
<evidence type="ECO:0000256" key="2">
    <source>
        <dbReference type="ARBA" id="ARBA00023012"/>
    </source>
</evidence>
<feature type="domain" description="Response regulatory" evidence="8">
    <location>
        <begin position="7"/>
        <end position="121"/>
    </location>
</feature>
<protein>
    <submittedName>
        <fullName evidence="10">Two-component system OmpR family response regulator</fullName>
    </submittedName>
</protein>
<evidence type="ECO:0000256" key="6">
    <source>
        <dbReference type="PROSITE-ProRule" id="PRU00169"/>
    </source>
</evidence>
<dbReference type="InterPro" id="IPR039420">
    <property type="entry name" value="WalR-like"/>
</dbReference>
<feature type="modified residue" description="4-aspartylphosphate" evidence="6">
    <location>
        <position position="56"/>
    </location>
</feature>
<dbReference type="Gene3D" id="3.40.50.2300">
    <property type="match status" value="1"/>
</dbReference>
<dbReference type="InterPro" id="IPR016032">
    <property type="entry name" value="Sig_transdc_resp-reg_C-effctor"/>
</dbReference>
<dbReference type="PROSITE" id="PS51755">
    <property type="entry name" value="OMPR_PHOB"/>
    <property type="match status" value="1"/>
</dbReference>
<evidence type="ECO:0000256" key="5">
    <source>
        <dbReference type="ARBA" id="ARBA00023163"/>
    </source>
</evidence>
<evidence type="ECO:0000256" key="7">
    <source>
        <dbReference type="PROSITE-ProRule" id="PRU01091"/>
    </source>
</evidence>
<comment type="caution">
    <text evidence="10">The sequence shown here is derived from an EMBL/GenBank/DDBJ whole genome shotgun (WGS) entry which is preliminary data.</text>
</comment>
<dbReference type="SUPFAM" id="SSF46894">
    <property type="entry name" value="C-terminal effector domain of the bipartite response regulators"/>
    <property type="match status" value="1"/>
</dbReference>
<dbReference type="GO" id="GO:0006355">
    <property type="term" value="P:regulation of DNA-templated transcription"/>
    <property type="evidence" value="ECO:0007669"/>
    <property type="project" value="InterPro"/>
</dbReference>
<dbReference type="GO" id="GO:0000156">
    <property type="term" value="F:phosphorelay response regulator activity"/>
    <property type="evidence" value="ECO:0007669"/>
    <property type="project" value="TreeGrafter"/>
</dbReference>
<evidence type="ECO:0000313" key="10">
    <source>
        <dbReference type="EMBL" id="PXW98140.1"/>
    </source>
</evidence>
<evidence type="ECO:0000256" key="4">
    <source>
        <dbReference type="ARBA" id="ARBA00023125"/>
    </source>
</evidence>
<feature type="DNA-binding region" description="OmpR/PhoB-type" evidence="7">
    <location>
        <begin position="137"/>
        <end position="234"/>
    </location>
</feature>
<dbReference type="GO" id="GO:0032993">
    <property type="term" value="C:protein-DNA complex"/>
    <property type="evidence" value="ECO:0007669"/>
    <property type="project" value="TreeGrafter"/>
</dbReference>
<dbReference type="PANTHER" id="PTHR48111:SF67">
    <property type="entry name" value="TRANSCRIPTIONAL REGULATORY PROTEIN TCTD"/>
    <property type="match status" value="1"/>
</dbReference>
<dbReference type="GO" id="GO:0000976">
    <property type="term" value="F:transcription cis-regulatory region binding"/>
    <property type="evidence" value="ECO:0007669"/>
    <property type="project" value="TreeGrafter"/>
</dbReference>
<dbReference type="Pfam" id="PF00486">
    <property type="entry name" value="Trans_reg_C"/>
    <property type="match status" value="1"/>
</dbReference>
<dbReference type="InterPro" id="IPR001789">
    <property type="entry name" value="Sig_transdc_resp-reg_receiver"/>
</dbReference>
<keyword evidence="5" id="KW-0804">Transcription</keyword>
<dbReference type="CDD" id="cd17624">
    <property type="entry name" value="REC_OmpR_PmrA-like"/>
    <property type="match status" value="1"/>
</dbReference>
<dbReference type="SUPFAM" id="SSF52172">
    <property type="entry name" value="CheY-like"/>
    <property type="match status" value="1"/>
</dbReference>
<dbReference type="InterPro" id="IPR001867">
    <property type="entry name" value="OmpR/PhoB-type_DNA-bd"/>
</dbReference>
<dbReference type="SMART" id="SM00448">
    <property type="entry name" value="REC"/>
    <property type="match status" value="1"/>
</dbReference>
<dbReference type="Proteomes" id="UP000247811">
    <property type="component" value="Unassembled WGS sequence"/>
</dbReference>
<evidence type="ECO:0000256" key="3">
    <source>
        <dbReference type="ARBA" id="ARBA00023015"/>
    </source>
</evidence>
<accession>A0A318H3V5</accession>
<sequence length="236" mass="25497">MTPPVMRALLAEDDALLADALSANLQSAGFEVEVATNGAVAEYLLTRQPFDVGIIDLGLPLVDGLSVIQRVRAAQQTLPLLILTALDGLENRVAGLNAGADDYLTKPFDFPELEARIRAVLRRTHGPGGTTASASMAAAMTVGQLQFDRDTRRATVAGQPVDLSPREWLLLDLLLTQRRKVITKEQIAQAWSTEVSESGGPSSLEVYIHRLRRKLEGSGVGIRTVRGLGYLLESQD</sequence>
<dbReference type="CDD" id="cd00383">
    <property type="entry name" value="trans_reg_C"/>
    <property type="match status" value="1"/>
</dbReference>
<dbReference type="Gene3D" id="6.10.250.690">
    <property type="match status" value="1"/>
</dbReference>
<dbReference type="Gene3D" id="1.10.10.10">
    <property type="entry name" value="Winged helix-like DNA-binding domain superfamily/Winged helix DNA-binding domain"/>
    <property type="match status" value="1"/>
</dbReference>
<dbReference type="PANTHER" id="PTHR48111">
    <property type="entry name" value="REGULATOR OF RPOS"/>
    <property type="match status" value="1"/>
</dbReference>
<evidence type="ECO:0000259" key="9">
    <source>
        <dbReference type="PROSITE" id="PS51755"/>
    </source>
</evidence>
<feature type="domain" description="OmpR/PhoB-type" evidence="9">
    <location>
        <begin position="137"/>
        <end position="234"/>
    </location>
</feature>
<dbReference type="PROSITE" id="PS50110">
    <property type="entry name" value="RESPONSE_REGULATORY"/>
    <property type="match status" value="1"/>
</dbReference>
<dbReference type="EMBL" id="QJJS01000003">
    <property type="protein sequence ID" value="PXW98140.1"/>
    <property type="molecule type" value="Genomic_DNA"/>
</dbReference>
<dbReference type="InterPro" id="IPR036388">
    <property type="entry name" value="WH-like_DNA-bd_sf"/>
</dbReference>
<evidence type="ECO:0000256" key="1">
    <source>
        <dbReference type="ARBA" id="ARBA00022553"/>
    </source>
</evidence>
<reference evidence="10 11" key="1">
    <citation type="submission" date="2018-05" db="EMBL/GenBank/DDBJ databases">
        <title>Genomic Encyclopedia of Type Strains, Phase IV (KMG-IV): sequencing the most valuable type-strain genomes for metagenomic binning, comparative biology and taxonomic classification.</title>
        <authorList>
            <person name="Goeker M."/>
        </authorList>
    </citation>
    <scope>NUCLEOTIDE SEQUENCE [LARGE SCALE GENOMIC DNA]</scope>
    <source>
        <strain evidence="10 11">DSM 566</strain>
    </source>
</reference>
<dbReference type="SMART" id="SM00862">
    <property type="entry name" value="Trans_reg_C"/>
    <property type="match status" value="1"/>
</dbReference>
<evidence type="ECO:0000259" key="8">
    <source>
        <dbReference type="PROSITE" id="PS50110"/>
    </source>
</evidence>
<dbReference type="InterPro" id="IPR011006">
    <property type="entry name" value="CheY-like_superfamily"/>
</dbReference>
<gene>
    <name evidence="10" type="ORF">C7444_103236</name>
</gene>
<dbReference type="GO" id="GO:0005829">
    <property type="term" value="C:cytosol"/>
    <property type="evidence" value="ECO:0007669"/>
    <property type="project" value="TreeGrafter"/>
</dbReference>
<dbReference type="FunFam" id="3.40.50.2300:FF:000002">
    <property type="entry name" value="DNA-binding response regulator PhoP"/>
    <property type="match status" value="1"/>
</dbReference>
<dbReference type="AlphaFoldDB" id="A0A318H3V5"/>
<proteinExistence type="predicted"/>
<keyword evidence="1 6" id="KW-0597">Phosphoprotein</keyword>